<keyword evidence="5" id="KW-0539">Nucleus</keyword>
<dbReference type="Pfam" id="PF26575">
    <property type="entry name" value="HHO5_N"/>
    <property type="match status" value="1"/>
</dbReference>
<dbReference type="InterPro" id="IPR017930">
    <property type="entry name" value="Myb_dom"/>
</dbReference>
<evidence type="ECO:0000256" key="6">
    <source>
        <dbReference type="SAM" id="MobiDB-lite"/>
    </source>
</evidence>
<dbReference type="InterPro" id="IPR006447">
    <property type="entry name" value="Myb_dom_plants"/>
</dbReference>
<evidence type="ECO:0000256" key="2">
    <source>
        <dbReference type="ARBA" id="ARBA00023015"/>
    </source>
</evidence>
<dbReference type="GO" id="GO:0005634">
    <property type="term" value="C:nucleus"/>
    <property type="evidence" value="ECO:0007669"/>
    <property type="project" value="UniProtKB-SubCell"/>
</dbReference>
<dbReference type="PANTHER" id="PTHR31003:SF22">
    <property type="entry name" value="TRANSCRIPTION FACTOR HHO5"/>
    <property type="match status" value="1"/>
</dbReference>
<dbReference type="InterPro" id="IPR009057">
    <property type="entry name" value="Homeodomain-like_sf"/>
</dbReference>
<dbReference type="EMBL" id="WOCE01000016">
    <property type="protein sequence ID" value="KAE9597614.1"/>
    <property type="molecule type" value="Genomic_DNA"/>
</dbReference>
<evidence type="ECO:0000313" key="8">
    <source>
        <dbReference type="Proteomes" id="UP000447434"/>
    </source>
</evidence>
<organism evidence="7 8">
    <name type="scientific">Lupinus albus</name>
    <name type="common">White lupine</name>
    <name type="synonym">Lupinus termis</name>
    <dbReference type="NCBI Taxonomy" id="3870"/>
    <lineage>
        <taxon>Eukaryota</taxon>
        <taxon>Viridiplantae</taxon>
        <taxon>Streptophyta</taxon>
        <taxon>Embryophyta</taxon>
        <taxon>Tracheophyta</taxon>
        <taxon>Spermatophyta</taxon>
        <taxon>Magnoliopsida</taxon>
        <taxon>eudicotyledons</taxon>
        <taxon>Gunneridae</taxon>
        <taxon>Pentapetalae</taxon>
        <taxon>rosids</taxon>
        <taxon>fabids</taxon>
        <taxon>Fabales</taxon>
        <taxon>Fabaceae</taxon>
        <taxon>Papilionoideae</taxon>
        <taxon>50 kb inversion clade</taxon>
        <taxon>genistoids sensu lato</taxon>
        <taxon>core genistoids</taxon>
        <taxon>Genisteae</taxon>
        <taxon>Lupinus</taxon>
    </lineage>
</organism>
<comment type="caution">
    <text evidence="7">The sequence shown here is derived from an EMBL/GenBank/DDBJ whole genome shotgun (WGS) entry which is preliminary data.</text>
</comment>
<dbReference type="SUPFAM" id="SSF46689">
    <property type="entry name" value="Homeodomain-like"/>
    <property type="match status" value="1"/>
</dbReference>
<dbReference type="PROSITE" id="PS51294">
    <property type="entry name" value="HTH_MYB"/>
    <property type="match status" value="1"/>
</dbReference>
<evidence type="ECO:0000256" key="4">
    <source>
        <dbReference type="ARBA" id="ARBA00023163"/>
    </source>
</evidence>
<evidence type="ECO:0000256" key="1">
    <source>
        <dbReference type="ARBA" id="ARBA00004123"/>
    </source>
</evidence>
<feature type="compositionally biased region" description="Polar residues" evidence="6">
    <location>
        <begin position="311"/>
        <end position="322"/>
    </location>
</feature>
<evidence type="ECO:0000256" key="3">
    <source>
        <dbReference type="ARBA" id="ARBA00023125"/>
    </source>
</evidence>
<keyword evidence="8" id="KW-1185">Reference proteome</keyword>
<dbReference type="InterPro" id="IPR044787">
    <property type="entry name" value="HHO5-like"/>
</dbReference>
<dbReference type="Gene3D" id="1.10.10.60">
    <property type="entry name" value="Homeodomain-like"/>
    <property type="match status" value="1"/>
</dbReference>
<dbReference type="FunFam" id="1.10.10.60:FF:000002">
    <property type="entry name" value="Myb family transcription factor"/>
    <property type="match status" value="1"/>
</dbReference>
<dbReference type="Proteomes" id="UP000447434">
    <property type="component" value="Chromosome 16"/>
</dbReference>
<gene>
    <name evidence="7" type="ORF">Lalb_Chr16g0388401</name>
</gene>
<evidence type="ECO:0000256" key="5">
    <source>
        <dbReference type="ARBA" id="ARBA00023242"/>
    </source>
</evidence>
<sequence>MELSLDLSLAFVPRTISELLSNVSAEIKDGSYKMAMLDDYVKSLEDEMRKIEAFKRELPHCMLLVNQAIAILKEEIDHCMKMQNETVEDFMPLKVKYDSGGKGSLTIGNETFDKKSWMSSVQLWSGESETKLRNEEEEGSVPKNKANNEVAFIAFNGNSSIQKTVMKRDNKEVSVSQAPRLSLMTTMFEINHENSNIGCGGSSDSSFVTSLVEIKGRQPQPQQNPRKQRRCWSKELHRRFVDALQQLGGTQVATPKQIRELMQVEGLTNDEVKSHLQKYRLHVKRQPVSSVGQANNDLWMAQNEYGEKSKGNLSSQSGSPQGPLTLRGYAKGLSSSGFNSLDAEEDVQSDCHSWKTGLHQYPEYDAL</sequence>
<dbReference type="InterPro" id="IPR058673">
    <property type="entry name" value="HHO5-like_N"/>
</dbReference>
<dbReference type="AlphaFoldDB" id="A0A6A4PA25"/>
<keyword evidence="4" id="KW-0804">Transcription</keyword>
<keyword evidence="2" id="KW-0805">Transcription regulation</keyword>
<evidence type="ECO:0000313" key="7">
    <source>
        <dbReference type="EMBL" id="KAE9597614.1"/>
    </source>
</evidence>
<protein>
    <submittedName>
        <fullName evidence="7">Putative transcription factor MYB-HB-like family</fullName>
    </submittedName>
</protein>
<dbReference type="PANTHER" id="PTHR31003">
    <property type="entry name" value="MYB FAMILY TRANSCRIPTION FACTOR"/>
    <property type="match status" value="1"/>
</dbReference>
<reference evidence="8" key="1">
    <citation type="journal article" date="2020" name="Nat. Commun.">
        <title>Genome sequence of the cluster root forming white lupin.</title>
        <authorList>
            <person name="Hufnagel B."/>
            <person name="Marques A."/>
            <person name="Soriano A."/>
            <person name="Marques L."/>
            <person name="Divol F."/>
            <person name="Doumas P."/>
            <person name="Sallet E."/>
            <person name="Mancinotti D."/>
            <person name="Carrere S."/>
            <person name="Marande W."/>
            <person name="Arribat S."/>
            <person name="Keller J."/>
            <person name="Huneau C."/>
            <person name="Blein T."/>
            <person name="Aime D."/>
            <person name="Laguerre M."/>
            <person name="Taylor J."/>
            <person name="Schubert V."/>
            <person name="Nelson M."/>
            <person name="Geu-Flores F."/>
            <person name="Crespi M."/>
            <person name="Gallardo-Guerrero K."/>
            <person name="Delaux P.-M."/>
            <person name="Salse J."/>
            <person name="Berges H."/>
            <person name="Guyot R."/>
            <person name="Gouzy J."/>
            <person name="Peret B."/>
        </authorList>
    </citation>
    <scope>NUCLEOTIDE SEQUENCE [LARGE SCALE GENOMIC DNA]</scope>
    <source>
        <strain evidence="8">cv. Amiga</strain>
    </source>
</reference>
<accession>A0A6A4PA25</accession>
<comment type="subcellular location">
    <subcellularLocation>
        <location evidence="1">Nucleus</location>
    </subcellularLocation>
</comment>
<dbReference type="Pfam" id="PF00249">
    <property type="entry name" value="Myb_DNA-binding"/>
    <property type="match status" value="1"/>
</dbReference>
<dbReference type="InterPro" id="IPR001005">
    <property type="entry name" value="SANT/Myb"/>
</dbReference>
<keyword evidence="3" id="KW-0238">DNA-binding</keyword>
<name>A0A6A4PA25_LUPAL</name>
<dbReference type="OrthoDB" id="1908613at2759"/>
<proteinExistence type="predicted"/>
<feature type="region of interest" description="Disordered" evidence="6">
    <location>
        <begin position="308"/>
        <end position="329"/>
    </location>
</feature>
<dbReference type="GO" id="GO:0003677">
    <property type="term" value="F:DNA binding"/>
    <property type="evidence" value="ECO:0007669"/>
    <property type="project" value="UniProtKB-KW"/>
</dbReference>
<dbReference type="NCBIfam" id="TIGR01557">
    <property type="entry name" value="myb_SHAQKYF"/>
    <property type="match status" value="1"/>
</dbReference>
<dbReference type="GO" id="GO:0003700">
    <property type="term" value="F:DNA-binding transcription factor activity"/>
    <property type="evidence" value="ECO:0007669"/>
    <property type="project" value="InterPro"/>
</dbReference>